<feature type="domain" description="Myb-like" evidence="1">
    <location>
        <begin position="90"/>
        <end position="136"/>
    </location>
</feature>
<dbReference type="CDD" id="cd00167">
    <property type="entry name" value="SANT"/>
    <property type="match status" value="1"/>
</dbReference>
<protein>
    <recommendedName>
        <fullName evidence="1">Myb-like domain-containing protein</fullName>
    </recommendedName>
</protein>
<evidence type="ECO:0000313" key="2">
    <source>
        <dbReference type="EMBL" id="GMH54915.1"/>
    </source>
</evidence>
<organism evidence="2 3">
    <name type="scientific">Triparma strigata</name>
    <dbReference type="NCBI Taxonomy" id="1606541"/>
    <lineage>
        <taxon>Eukaryota</taxon>
        <taxon>Sar</taxon>
        <taxon>Stramenopiles</taxon>
        <taxon>Ochrophyta</taxon>
        <taxon>Bolidophyceae</taxon>
        <taxon>Parmales</taxon>
        <taxon>Triparmaceae</taxon>
        <taxon>Triparma</taxon>
    </lineage>
</organism>
<dbReference type="SUPFAM" id="SSF46689">
    <property type="entry name" value="Homeodomain-like"/>
    <property type="match status" value="1"/>
</dbReference>
<dbReference type="OrthoDB" id="118550at2759"/>
<dbReference type="AlphaFoldDB" id="A0A9W6ZR13"/>
<name>A0A9W6ZR13_9STRA</name>
<evidence type="ECO:0000259" key="1">
    <source>
        <dbReference type="PROSITE" id="PS50090"/>
    </source>
</evidence>
<dbReference type="EMBL" id="BRXY01000030">
    <property type="protein sequence ID" value="GMH54915.1"/>
    <property type="molecule type" value="Genomic_DNA"/>
</dbReference>
<dbReference type="Proteomes" id="UP001165085">
    <property type="component" value="Unassembled WGS sequence"/>
</dbReference>
<sequence>MTSREFTEGEHAVFVDALSEATASIPLSRPGAEVFANIATKIGRPVEEVTSHAYRYFIKLQSSALDLQTNLNPTLSLNLEGGGSQVGAAWTAEDDIRFEKLLTVHPAGEDRWDKIGSAMTPNKPPIEVRQAYSRLLADVFKIECGIDE</sequence>
<dbReference type="PROSITE" id="PS50090">
    <property type="entry name" value="MYB_LIKE"/>
    <property type="match status" value="1"/>
</dbReference>
<keyword evidence="3" id="KW-1185">Reference proteome</keyword>
<dbReference type="InterPro" id="IPR001005">
    <property type="entry name" value="SANT/Myb"/>
</dbReference>
<reference evidence="3" key="1">
    <citation type="journal article" date="2023" name="Commun. Biol.">
        <title>Genome analysis of Parmales, the sister group of diatoms, reveals the evolutionary specialization of diatoms from phago-mixotrophs to photoautotrophs.</title>
        <authorList>
            <person name="Ban H."/>
            <person name="Sato S."/>
            <person name="Yoshikawa S."/>
            <person name="Yamada K."/>
            <person name="Nakamura Y."/>
            <person name="Ichinomiya M."/>
            <person name="Sato N."/>
            <person name="Blanc-Mathieu R."/>
            <person name="Endo H."/>
            <person name="Kuwata A."/>
            <person name="Ogata H."/>
        </authorList>
    </citation>
    <scope>NUCLEOTIDE SEQUENCE [LARGE SCALE GENOMIC DNA]</scope>
    <source>
        <strain evidence="3">NIES 3701</strain>
    </source>
</reference>
<accession>A0A9W6ZR13</accession>
<dbReference type="Gene3D" id="1.10.10.60">
    <property type="entry name" value="Homeodomain-like"/>
    <property type="match status" value="1"/>
</dbReference>
<comment type="caution">
    <text evidence="2">The sequence shown here is derived from an EMBL/GenBank/DDBJ whole genome shotgun (WGS) entry which is preliminary data.</text>
</comment>
<proteinExistence type="predicted"/>
<evidence type="ECO:0000313" key="3">
    <source>
        <dbReference type="Proteomes" id="UP001165085"/>
    </source>
</evidence>
<gene>
    <name evidence="2" type="ORF">TrST_g3706</name>
</gene>
<dbReference type="InterPro" id="IPR009057">
    <property type="entry name" value="Homeodomain-like_sf"/>
</dbReference>